<dbReference type="KEGG" id="tet:TTHERM_000471019"/>
<dbReference type="InterPro" id="IPR039869">
    <property type="entry name" value="UBTD1/2"/>
</dbReference>
<accession>W7X292</accession>
<dbReference type="CDD" id="cd17039">
    <property type="entry name" value="Ubl_ubiquitin_like"/>
    <property type="match status" value="1"/>
</dbReference>
<reference evidence="3" key="1">
    <citation type="journal article" date="2006" name="PLoS Biol.">
        <title>Macronuclear genome sequence of the ciliate Tetrahymena thermophila, a model eukaryote.</title>
        <authorList>
            <person name="Eisen J.A."/>
            <person name="Coyne R.S."/>
            <person name="Wu M."/>
            <person name="Wu D."/>
            <person name="Thiagarajan M."/>
            <person name="Wortman J.R."/>
            <person name="Badger J.H."/>
            <person name="Ren Q."/>
            <person name="Amedeo P."/>
            <person name="Jones K.M."/>
            <person name="Tallon L.J."/>
            <person name="Delcher A.L."/>
            <person name="Salzberg S.L."/>
            <person name="Silva J.C."/>
            <person name="Haas B.J."/>
            <person name="Majoros W.H."/>
            <person name="Farzad M."/>
            <person name="Carlton J.M."/>
            <person name="Smith R.K. Jr."/>
            <person name="Garg J."/>
            <person name="Pearlman R.E."/>
            <person name="Karrer K.M."/>
            <person name="Sun L."/>
            <person name="Manning G."/>
            <person name="Elde N.C."/>
            <person name="Turkewitz A.P."/>
            <person name="Asai D.J."/>
            <person name="Wilkes D.E."/>
            <person name="Wang Y."/>
            <person name="Cai H."/>
            <person name="Collins K."/>
            <person name="Stewart B.A."/>
            <person name="Lee S.R."/>
            <person name="Wilamowska K."/>
            <person name="Weinberg Z."/>
            <person name="Ruzzo W.L."/>
            <person name="Wloga D."/>
            <person name="Gaertig J."/>
            <person name="Frankel J."/>
            <person name="Tsao C.-C."/>
            <person name="Gorovsky M.A."/>
            <person name="Keeling P.J."/>
            <person name="Waller R.F."/>
            <person name="Patron N.J."/>
            <person name="Cherry J.M."/>
            <person name="Stover N.A."/>
            <person name="Krieger C.J."/>
            <person name="del Toro C."/>
            <person name="Ryder H.F."/>
            <person name="Williamson S.C."/>
            <person name="Barbeau R.A."/>
            <person name="Hamilton E.P."/>
            <person name="Orias E."/>
        </authorList>
    </citation>
    <scope>NUCLEOTIDE SEQUENCE [LARGE SCALE GENOMIC DNA]</scope>
    <source>
        <strain evidence="3">SB210</strain>
    </source>
</reference>
<evidence type="ECO:0000313" key="3">
    <source>
        <dbReference type="Proteomes" id="UP000009168"/>
    </source>
</evidence>
<dbReference type="InterPro" id="IPR038169">
    <property type="entry name" value="DC-UbP/UBTD2_N_sf"/>
</dbReference>
<evidence type="ECO:0000259" key="1">
    <source>
        <dbReference type="PROSITE" id="PS50053"/>
    </source>
</evidence>
<dbReference type="OrthoDB" id="285201at2759"/>
<keyword evidence="3" id="KW-1185">Reference proteome</keyword>
<name>W7X292_TETTS</name>
<dbReference type="InParanoid" id="W7X292"/>
<dbReference type="Pfam" id="PF00240">
    <property type="entry name" value="ubiquitin"/>
    <property type="match status" value="1"/>
</dbReference>
<dbReference type="InterPro" id="IPR032752">
    <property type="entry name" value="DC-UbP/UBTD2_N"/>
</dbReference>
<dbReference type="EMBL" id="GG662622">
    <property type="protein sequence ID" value="EWS73310.1"/>
    <property type="molecule type" value="Genomic_DNA"/>
</dbReference>
<dbReference type="InterPro" id="IPR029071">
    <property type="entry name" value="Ubiquitin-like_domsf"/>
</dbReference>
<dbReference type="Pfam" id="PF16455">
    <property type="entry name" value="UBD"/>
    <property type="match status" value="1"/>
</dbReference>
<dbReference type="Proteomes" id="UP000009168">
    <property type="component" value="Unassembled WGS sequence"/>
</dbReference>
<gene>
    <name evidence="2" type="ORF">TTHERM_000471019</name>
</gene>
<dbReference type="SUPFAM" id="SSF54236">
    <property type="entry name" value="Ubiquitin-like"/>
    <property type="match status" value="1"/>
</dbReference>
<dbReference type="AlphaFoldDB" id="W7X292"/>
<dbReference type="Gene3D" id="3.10.20.90">
    <property type="entry name" value="Phosphatidylinositol 3-kinase Catalytic Subunit, Chain A, domain 1"/>
    <property type="match status" value="1"/>
</dbReference>
<sequence length="242" mass="27845">MGGACTKSNDQQVGNPVSQQDQLVNHEFAPILNVNHPFNVNKKYESVSEIIRDQYTGTGIKKTHAYRTTLTKQELEKKRQEFWDTRTEGHLESWLALKQACTVEESEALAIVAAAGLKLVNRSLQITYDTDGHKYDVPIFCISEPIAYAAVSKYEKFLIQDFENKTIEYKLRVVGIEQNINMSSDNNTKIEDLKEQMQAQIQKKWKKFRLFLAGREMLNHHKLGNYKLDKETIIQAFVSDVE</sequence>
<proteinExistence type="predicted"/>
<dbReference type="InterPro" id="IPR000626">
    <property type="entry name" value="Ubiquitin-like_dom"/>
</dbReference>
<dbReference type="PANTHER" id="PTHR13609">
    <property type="entry name" value="UBIQUITIN DOMAIN CONTAINING 1 PROTEIN-RELATED"/>
    <property type="match status" value="1"/>
</dbReference>
<evidence type="ECO:0000313" key="2">
    <source>
        <dbReference type="EMBL" id="EWS73310.1"/>
    </source>
</evidence>
<dbReference type="GeneID" id="24439151"/>
<dbReference type="RefSeq" id="XP_012654159.1">
    <property type="nucleotide sequence ID" value="XM_012798705.1"/>
</dbReference>
<feature type="domain" description="Ubiquitin-like" evidence="1">
    <location>
        <begin position="167"/>
        <end position="242"/>
    </location>
</feature>
<protein>
    <submittedName>
        <fullName evidence="2">C2 domain protein</fullName>
    </submittedName>
</protein>
<dbReference type="Gene3D" id="1.20.225.20">
    <property type="entry name" value="Ub domain-containing protein, DC-UbP/UBTD2, N-terminal domain"/>
    <property type="match status" value="1"/>
</dbReference>
<organism evidence="2 3">
    <name type="scientific">Tetrahymena thermophila (strain SB210)</name>
    <dbReference type="NCBI Taxonomy" id="312017"/>
    <lineage>
        <taxon>Eukaryota</taxon>
        <taxon>Sar</taxon>
        <taxon>Alveolata</taxon>
        <taxon>Ciliophora</taxon>
        <taxon>Intramacronucleata</taxon>
        <taxon>Oligohymenophorea</taxon>
        <taxon>Hymenostomatida</taxon>
        <taxon>Tetrahymenina</taxon>
        <taxon>Tetrahymenidae</taxon>
        <taxon>Tetrahymena</taxon>
    </lineage>
</organism>
<dbReference type="PROSITE" id="PS50053">
    <property type="entry name" value="UBIQUITIN_2"/>
    <property type="match status" value="1"/>
</dbReference>